<keyword evidence="3" id="KW-1185">Reference proteome</keyword>
<evidence type="ECO:0000313" key="2">
    <source>
        <dbReference type="EMBL" id="EFL35181.1"/>
    </source>
</evidence>
<name>D9XJ66_STRVT</name>
<dbReference type="AlphaFoldDB" id="D9XJ66"/>
<dbReference type="Proteomes" id="UP000004184">
    <property type="component" value="Unassembled WGS sequence"/>
</dbReference>
<gene>
    <name evidence="2" type="ORF">SSQG_05699</name>
</gene>
<dbReference type="EMBL" id="GG657757">
    <property type="protein sequence ID" value="EFL35181.1"/>
    <property type="molecule type" value="Genomic_DNA"/>
</dbReference>
<evidence type="ECO:0000256" key="1">
    <source>
        <dbReference type="SAM" id="MobiDB-lite"/>
    </source>
</evidence>
<sequence length="82" mass="7867">MLGLLGPTVPPVPPVPVCRPGRAGAGADDGVPAGAGTAPAPAAEPVVRLSEATGLTPTPASGDTRDDAPPGDAARPPLLGMR</sequence>
<feature type="compositionally biased region" description="Low complexity" evidence="1">
    <location>
        <begin position="70"/>
        <end position="82"/>
    </location>
</feature>
<dbReference type="HOGENOM" id="CLU_2556979_0_0_11"/>
<reference evidence="3" key="1">
    <citation type="submission" date="2009-02" db="EMBL/GenBank/DDBJ databases">
        <title>Annotation of Streptomyces viridochromogenes strain DSM 40736.</title>
        <authorList>
            <consortium name="The Broad Institute Genome Sequencing Platform"/>
            <consortium name="Broad Institute Microbial Sequencing Center"/>
            <person name="Fischbach M."/>
            <person name="Godfrey P."/>
            <person name="Ward D."/>
            <person name="Young S."/>
            <person name="Zeng Q."/>
            <person name="Koehrsen M."/>
            <person name="Alvarado L."/>
            <person name="Berlin A.M."/>
            <person name="Bochicchio J."/>
            <person name="Borenstein D."/>
            <person name="Chapman S.B."/>
            <person name="Chen Z."/>
            <person name="Engels R."/>
            <person name="Freedman E."/>
            <person name="Gellesch M."/>
            <person name="Goldberg J."/>
            <person name="Griggs A."/>
            <person name="Gujja S."/>
            <person name="Heilman E.R."/>
            <person name="Heiman D.I."/>
            <person name="Hepburn T.A."/>
            <person name="Howarth C."/>
            <person name="Jen D."/>
            <person name="Larson L."/>
            <person name="Lewis B."/>
            <person name="Mehta T."/>
            <person name="Park D."/>
            <person name="Pearson M."/>
            <person name="Richards J."/>
            <person name="Roberts A."/>
            <person name="Saif S."/>
            <person name="Shea T.D."/>
            <person name="Shenoy N."/>
            <person name="Sisk P."/>
            <person name="Stolte C."/>
            <person name="Sykes S.N."/>
            <person name="Thomson T."/>
            <person name="Walk T."/>
            <person name="White J."/>
            <person name="Yandava C."/>
            <person name="Straight P."/>
            <person name="Clardy J."/>
            <person name="Hung D."/>
            <person name="Kolter R."/>
            <person name="Mekalanos J."/>
            <person name="Walker S."/>
            <person name="Walsh C.T."/>
            <person name="Wieland-Brown L.C."/>
            <person name="Haas B."/>
            <person name="Nusbaum C."/>
            <person name="Birren B."/>
        </authorList>
    </citation>
    <scope>NUCLEOTIDE SEQUENCE [LARGE SCALE GENOMIC DNA]</scope>
    <source>
        <strain evidence="3">DSM 40736 / JCM 4977 / BCRC 1201 / Tue 494</strain>
    </source>
</reference>
<feature type="compositionally biased region" description="Pro residues" evidence="1">
    <location>
        <begin position="8"/>
        <end position="17"/>
    </location>
</feature>
<organism evidence="2 3">
    <name type="scientific">Streptomyces viridochromogenes (strain DSM 40736 / JCM 4977 / BCRC 1201 / Tue 494)</name>
    <dbReference type="NCBI Taxonomy" id="591159"/>
    <lineage>
        <taxon>Bacteria</taxon>
        <taxon>Bacillati</taxon>
        <taxon>Actinomycetota</taxon>
        <taxon>Actinomycetes</taxon>
        <taxon>Kitasatosporales</taxon>
        <taxon>Streptomycetaceae</taxon>
        <taxon>Streptomyces</taxon>
    </lineage>
</organism>
<accession>D9XJ66</accession>
<proteinExistence type="predicted"/>
<feature type="region of interest" description="Disordered" evidence="1">
    <location>
        <begin position="1"/>
        <end position="82"/>
    </location>
</feature>
<evidence type="ECO:0000313" key="3">
    <source>
        <dbReference type="Proteomes" id="UP000004184"/>
    </source>
</evidence>
<protein>
    <submittedName>
        <fullName evidence="2">Predicted protein</fullName>
    </submittedName>
</protein>
<feature type="compositionally biased region" description="Low complexity" evidence="1">
    <location>
        <begin position="19"/>
        <end position="48"/>
    </location>
</feature>